<feature type="compositionally biased region" description="Basic residues" evidence="1">
    <location>
        <begin position="1"/>
        <end position="14"/>
    </location>
</feature>
<dbReference type="Proteomes" id="UP000284842">
    <property type="component" value="Unassembled WGS sequence"/>
</dbReference>
<organism evidence="2 3">
    <name type="scientific">Panaeolus cyanescens</name>
    <dbReference type="NCBI Taxonomy" id="181874"/>
    <lineage>
        <taxon>Eukaryota</taxon>
        <taxon>Fungi</taxon>
        <taxon>Dikarya</taxon>
        <taxon>Basidiomycota</taxon>
        <taxon>Agaricomycotina</taxon>
        <taxon>Agaricomycetes</taxon>
        <taxon>Agaricomycetidae</taxon>
        <taxon>Agaricales</taxon>
        <taxon>Agaricineae</taxon>
        <taxon>Galeropsidaceae</taxon>
        <taxon>Panaeolus</taxon>
    </lineage>
</organism>
<evidence type="ECO:0000256" key="1">
    <source>
        <dbReference type="SAM" id="MobiDB-lite"/>
    </source>
</evidence>
<feature type="compositionally biased region" description="Basic and acidic residues" evidence="1">
    <location>
        <begin position="48"/>
        <end position="68"/>
    </location>
</feature>
<gene>
    <name evidence="2" type="ORF">CVT24_001125</name>
</gene>
<reference evidence="2 3" key="1">
    <citation type="journal article" date="2018" name="Evol. Lett.">
        <title>Horizontal gene cluster transfer increased hallucinogenic mushroom diversity.</title>
        <authorList>
            <person name="Reynolds H.T."/>
            <person name="Vijayakumar V."/>
            <person name="Gluck-Thaler E."/>
            <person name="Korotkin H.B."/>
            <person name="Matheny P.B."/>
            <person name="Slot J.C."/>
        </authorList>
    </citation>
    <scope>NUCLEOTIDE SEQUENCE [LARGE SCALE GENOMIC DNA]</scope>
    <source>
        <strain evidence="2 3">2629</strain>
    </source>
</reference>
<feature type="compositionally biased region" description="Basic and acidic residues" evidence="1">
    <location>
        <begin position="21"/>
        <end position="31"/>
    </location>
</feature>
<name>A0A409YZ44_9AGAR</name>
<accession>A0A409YZ44</accession>
<dbReference type="EMBL" id="NHTK01000031">
    <property type="protein sequence ID" value="PPR08286.1"/>
    <property type="molecule type" value="Genomic_DNA"/>
</dbReference>
<comment type="caution">
    <text evidence="2">The sequence shown here is derived from an EMBL/GenBank/DDBJ whole genome shotgun (WGS) entry which is preliminary data.</text>
</comment>
<proteinExistence type="predicted"/>
<feature type="region of interest" description="Disordered" evidence="1">
    <location>
        <begin position="1"/>
        <end position="85"/>
    </location>
</feature>
<feature type="region of interest" description="Disordered" evidence="1">
    <location>
        <begin position="239"/>
        <end position="263"/>
    </location>
</feature>
<keyword evidence="3" id="KW-1185">Reference proteome</keyword>
<dbReference type="AlphaFoldDB" id="A0A409YZ44"/>
<protein>
    <submittedName>
        <fullName evidence="2">Uncharacterized protein</fullName>
    </submittedName>
</protein>
<feature type="compositionally biased region" description="Basic and acidic residues" evidence="1">
    <location>
        <begin position="76"/>
        <end position="85"/>
    </location>
</feature>
<sequence>MYRRRRLSKKKSRARYVDSPGRPEKRKEDSLRYASSPASDQVLFNKSALDDSRWSNHRGEDHLSEAHSSHIQRNGTRSDDGMRPSRDHLRQEYERQANIEPTRLVPLRPGRMTPPPTVPPPTQTPASPIIGTTNVTTPSDGSFGARSQGIHHQRSFNSTSDAGSQVLIAPGPTDPRLVQALAQQVAVLLQSPGTTSVQANVPESVITRPNGARALPMVVQNHSGMSGDLDEEMRYTVSADGHPPPTYRARQSPPVHPSLLNAQNLHYGDAKF</sequence>
<evidence type="ECO:0000313" key="3">
    <source>
        <dbReference type="Proteomes" id="UP000284842"/>
    </source>
</evidence>
<evidence type="ECO:0000313" key="2">
    <source>
        <dbReference type="EMBL" id="PPR08286.1"/>
    </source>
</evidence>
<dbReference type="InParanoid" id="A0A409YZ44"/>